<evidence type="ECO:0000256" key="4">
    <source>
        <dbReference type="ARBA" id="ARBA00022729"/>
    </source>
</evidence>
<comment type="similarity">
    <text evidence="2">Belongs to the bacterial solute-binding protein 1 family.</text>
</comment>
<evidence type="ECO:0000256" key="3">
    <source>
        <dbReference type="ARBA" id="ARBA00022448"/>
    </source>
</evidence>
<evidence type="ECO:0000313" key="6">
    <source>
        <dbReference type="Proteomes" id="UP000280708"/>
    </source>
</evidence>
<organism evidence="5 6">
    <name type="scientific">Sphingobium yanoikuyae</name>
    <name type="common">Sphingomonas yanoikuyae</name>
    <dbReference type="NCBI Taxonomy" id="13690"/>
    <lineage>
        <taxon>Bacteria</taxon>
        <taxon>Pseudomonadati</taxon>
        <taxon>Pseudomonadota</taxon>
        <taxon>Alphaproteobacteria</taxon>
        <taxon>Sphingomonadales</taxon>
        <taxon>Sphingomonadaceae</taxon>
        <taxon>Sphingobium</taxon>
    </lineage>
</organism>
<dbReference type="PANTHER" id="PTHR43649:SF34">
    <property type="entry name" value="ABC TRANSPORTER PERIPLASMIC-BINDING PROTEIN YCJN-RELATED"/>
    <property type="match status" value="1"/>
</dbReference>
<proteinExistence type="inferred from homology"/>
<dbReference type="GO" id="GO:0042597">
    <property type="term" value="C:periplasmic space"/>
    <property type="evidence" value="ECO:0007669"/>
    <property type="project" value="UniProtKB-SubCell"/>
</dbReference>
<name>A0A085KA16_SPHYA</name>
<protein>
    <submittedName>
        <fullName evidence="5">Extracellular solute-binding protein</fullName>
    </submittedName>
</protein>
<dbReference type="AlphaFoldDB" id="A0A085KA16"/>
<dbReference type="Gene3D" id="3.40.190.10">
    <property type="entry name" value="Periplasmic binding protein-like II"/>
    <property type="match status" value="2"/>
</dbReference>
<evidence type="ECO:0000256" key="1">
    <source>
        <dbReference type="ARBA" id="ARBA00004418"/>
    </source>
</evidence>
<evidence type="ECO:0000313" key="5">
    <source>
        <dbReference type="EMBL" id="AYO77398.1"/>
    </source>
</evidence>
<keyword evidence="3" id="KW-0813">Transport</keyword>
<accession>A0A085KA16</accession>
<evidence type="ECO:0000256" key="2">
    <source>
        <dbReference type="ARBA" id="ARBA00008520"/>
    </source>
</evidence>
<comment type="subcellular location">
    <subcellularLocation>
        <location evidence="1">Periplasm</location>
    </subcellularLocation>
</comment>
<dbReference type="Pfam" id="PF01547">
    <property type="entry name" value="SBP_bac_1"/>
    <property type="match status" value="1"/>
</dbReference>
<gene>
    <name evidence="5" type="ORF">EBF16_11230</name>
</gene>
<dbReference type="InterPro" id="IPR050490">
    <property type="entry name" value="Bact_solute-bd_prot1"/>
</dbReference>
<dbReference type="EMBL" id="CP033230">
    <property type="protein sequence ID" value="AYO77398.1"/>
    <property type="molecule type" value="Genomic_DNA"/>
</dbReference>
<dbReference type="InterPro" id="IPR006059">
    <property type="entry name" value="SBP"/>
</dbReference>
<keyword evidence="4" id="KW-0732">Signal</keyword>
<dbReference type="RefSeq" id="WP_037506801.1">
    <property type="nucleotide sequence ID" value="NZ_CAIGKD010000024.1"/>
</dbReference>
<dbReference type="Proteomes" id="UP000280708">
    <property type="component" value="Chromosome"/>
</dbReference>
<reference evidence="5 6" key="1">
    <citation type="submission" date="2018-10" db="EMBL/GenBank/DDBJ databases">
        <title>Characterization and genome analysis of a novel bacterium Sphingobium yanoikuyae SJTF8 capable of degrading PAHs.</title>
        <authorList>
            <person name="Yin C."/>
            <person name="Xiong W."/>
            <person name="Liang R."/>
        </authorList>
    </citation>
    <scope>NUCLEOTIDE SEQUENCE [LARGE SCALE GENOMIC DNA]</scope>
    <source>
        <strain evidence="5 6">SJTF8</strain>
    </source>
</reference>
<dbReference type="SUPFAM" id="SSF53850">
    <property type="entry name" value="Periplasmic binding protein-like II"/>
    <property type="match status" value="1"/>
</dbReference>
<sequence length="397" mass="43063">MTRPTLRIAVRRFGPFESAIVKQFADFRATTGIDAAIEPVAMDLNPLHEAIIGQRGLANGDWDIGFMATDWLAQAQAECLLEDLAPHMARAPIADFPQAWSPSLTSMQRFAGGYWGMPYHDGPECLVYRKDLLAAAGLAVPQTWADFHAAARVLHRPEEQRYGTVLAQFPDGHNGFYDFCIHIWSRGGEPFDTAGRPAFTSPAAHDALDYLRDLAGDTGAVAPGGRDLDSVASGMLFAQGKVAMMANWFGFAAYADTAEDSRVRGLVDVAPLPAGPGGRSVSLNVFWVLGIGAGSRHKALAWDFLRHLASAPMDRLTTVEGAIGVRRSSWTDAEINAKIPYYHRLDWLHDHAREMPLTPHLAAISHVVDDMLGRAMTSDAPTPALLAQAQAAVEALL</sequence>
<dbReference type="PANTHER" id="PTHR43649">
    <property type="entry name" value="ARABINOSE-BINDING PROTEIN-RELATED"/>
    <property type="match status" value="1"/>
</dbReference>